<evidence type="ECO:0000256" key="5">
    <source>
        <dbReference type="PROSITE-ProRule" id="PRU01248"/>
    </source>
</evidence>
<dbReference type="GO" id="GO:0015074">
    <property type="term" value="P:DNA integration"/>
    <property type="evidence" value="ECO:0007669"/>
    <property type="project" value="UniProtKB-KW"/>
</dbReference>
<evidence type="ECO:0000256" key="1">
    <source>
        <dbReference type="ARBA" id="ARBA00008857"/>
    </source>
</evidence>
<dbReference type="OrthoDB" id="8701461at2"/>
<dbReference type="PROSITE" id="PS51898">
    <property type="entry name" value="TYR_RECOMBINASE"/>
    <property type="match status" value="1"/>
</dbReference>
<sequence length="376" mass="42729">MKNVTTPGNSTADAKPPKLLDYLKRCLRDKHYSLRTEEVYVYWARWFIRFHGLRHPAEMGAAEVKAFLSYLANERHVAVATHRQALCALLFLYKEVLRVDLPWLDDLHRPTKPPRRPTVLTPAEAGAIFQRMQGTHALMAQLMYGTGMRLMECVSLRVKDVDFARREITIRHGKGGKDRMTVLPLSLAGALREQISAARILYDTDRDGQRMGVALPDALELKYPRAGMQWGWFWVFPSDHESTDPRSGVIRRHHMYEQTYQRAILRATAETKIAKRVTSHTFRHSFATQLLEAGYDIRTVQELLGHSDVSTTMIYTHVLNRGGRGVHSPMDALNQAKFIAEQALAEYASVPAGLFAQLSASRGSRMQRLDDGLLYA</sequence>
<evidence type="ECO:0000259" key="6">
    <source>
        <dbReference type="PROSITE" id="PS51898"/>
    </source>
</evidence>
<dbReference type="Pfam" id="PF00589">
    <property type="entry name" value="Phage_integrase"/>
    <property type="match status" value="1"/>
</dbReference>
<evidence type="ECO:0000256" key="4">
    <source>
        <dbReference type="ARBA" id="ARBA00023172"/>
    </source>
</evidence>
<dbReference type="PROSITE" id="PS51900">
    <property type="entry name" value="CB"/>
    <property type="match status" value="1"/>
</dbReference>
<dbReference type="Gene3D" id="1.10.443.10">
    <property type="entry name" value="Intergrase catalytic core"/>
    <property type="match status" value="1"/>
</dbReference>
<dbReference type="InterPro" id="IPR011946">
    <property type="entry name" value="Integrase_integron-type"/>
</dbReference>
<dbReference type="Pfam" id="PF13495">
    <property type="entry name" value="Phage_int_SAM_4"/>
    <property type="match status" value="1"/>
</dbReference>
<feature type="domain" description="Core-binding (CB)" evidence="7">
    <location>
        <begin position="17"/>
        <end position="97"/>
    </location>
</feature>
<dbReference type="PANTHER" id="PTHR30349:SF64">
    <property type="entry name" value="PROPHAGE INTEGRASE INTD-RELATED"/>
    <property type="match status" value="1"/>
</dbReference>
<evidence type="ECO:0000313" key="9">
    <source>
        <dbReference type="Proteomes" id="UP000266327"/>
    </source>
</evidence>
<dbReference type="InterPro" id="IPR004107">
    <property type="entry name" value="Integrase_SAM-like_N"/>
</dbReference>
<accession>A0A3A3G165</accession>
<dbReference type="GO" id="GO:0006310">
    <property type="term" value="P:DNA recombination"/>
    <property type="evidence" value="ECO:0007669"/>
    <property type="project" value="UniProtKB-KW"/>
</dbReference>
<organism evidence="8 9">
    <name type="scientific">Noviherbaspirillum sedimenti</name>
    <dbReference type="NCBI Taxonomy" id="2320865"/>
    <lineage>
        <taxon>Bacteria</taxon>
        <taxon>Pseudomonadati</taxon>
        <taxon>Pseudomonadota</taxon>
        <taxon>Betaproteobacteria</taxon>
        <taxon>Burkholderiales</taxon>
        <taxon>Oxalobacteraceae</taxon>
        <taxon>Noviherbaspirillum</taxon>
    </lineage>
</organism>
<dbReference type="InterPro" id="IPR002104">
    <property type="entry name" value="Integrase_catalytic"/>
</dbReference>
<comment type="caution">
    <text evidence="8">The sequence shown here is derived from an EMBL/GenBank/DDBJ whole genome shotgun (WGS) entry which is preliminary data.</text>
</comment>
<dbReference type="InterPro" id="IPR044068">
    <property type="entry name" value="CB"/>
</dbReference>
<feature type="domain" description="Tyr recombinase" evidence="6">
    <location>
        <begin position="115"/>
        <end position="328"/>
    </location>
</feature>
<proteinExistence type="inferred from homology"/>
<gene>
    <name evidence="8" type="ORF">D3878_11860</name>
</gene>
<evidence type="ECO:0000256" key="2">
    <source>
        <dbReference type="ARBA" id="ARBA00022908"/>
    </source>
</evidence>
<dbReference type="Gene3D" id="1.10.150.130">
    <property type="match status" value="1"/>
</dbReference>
<dbReference type="InterPro" id="IPR011010">
    <property type="entry name" value="DNA_brk_join_enz"/>
</dbReference>
<name>A0A3A3G165_9BURK</name>
<dbReference type="PANTHER" id="PTHR30349">
    <property type="entry name" value="PHAGE INTEGRASE-RELATED"/>
    <property type="match status" value="1"/>
</dbReference>
<dbReference type="InterPro" id="IPR013762">
    <property type="entry name" value="Integrase-like_cat_sf"/>
</dbReference>
<keyword evidence="4" id="KW-0233">DNA recombination</keyword>
<keyword evidence="9" id="KW-1185">Reference proteome</keyword>
<dbReference type="InterPro" id="IPR010998">
    <property type="entry name" value="Integrase_recombinase_N"/>
</dbReference>
<dbReference type="NCBIfam" id="NF011946">
    <property type="entry name" value="PRK15417.1"/>
    <property type="match status" value="1"/>
</dbReference>
<dbReference type="GO" id="GO:0003677">
    <property type="term" value="F:DNA binding"/>
    <property type="evidence" value="ECO:0007669"/>
    <property type="project" value="UniProtKB-UniRule"/>
</dbReference>
<keyword evidence="2" id="KW-0229">DNA integration</keyword>
<evidence type="ECO:0000259" key="7">
    <source>
        <dbReference type="PROSITE" id="PS51900"/>
    </source>
</evidence>
<dbReference type="CDD" id="cd01193">
    <property type="entry name" value="INT_IntI_C"/>
    <property type="match status" value="1"/>
</dbReference>
<dbReference type="AlphaFoldDB" id="A0A3A3G165"/>
<dbReference type="NCBIfam" id="TIGR02249">
    <property type="entry name" value="integrase_gron"/>
    <property type="match status" value="1"/>
</dbReference>
<dbReference type="EMBL" id="QYUQ01000002">
    <property type="protein sequence ID" value="RJG02187.1"/>
    <property type="molecule type" value="Genomic_DNA"/>
</dbReference>
<comment type="similarity">
    <text evidence="1">Belongs to the 'phage' integrase family.</text>
</comment>
<evidence type="ECO:0000313" key="8">
    <source>
        <dbReference type="EMBL" id="RJG02187.1"/>
    </source>
</evidence>
<dbReference type="SUPFAM" id="SSF56349">
    <property type="entry name" value="DNA breaking-rejoining enzymes"/>
    <property type="match status" value="1"/>
</dbReference>
<dbReference type="InterPro" id="IPR050090">
    <property type="entry name" value="Tyrosine_recombinase_XerCD"/>
</dbReference>
<keyword evidence="3 5" id="KW-0238">DNA-binding</keyword>
<evidence type="ECO:0000256" key="3">
    <source>
        <dbReference type="ARBA" id="ARBA00023125"/>
    </source>
</evidence>
<reference evidence="9" key="1">
    <citation type="submission" date="2018-09" db="EMBL/GenBank/DDBJ databases">
        <authorList>
            <person name="Zhu H."/>
        </authorList>
    </citation>
    <scope>NUCLEOTIDE SEQUENCE [LARGE SCALE GENOMIC DNA]</scope>
    <source>
        <strain evidence="9">K1S02-23</strain>
    </source>
</reference>
<protein>
    <submittedName>
        <fullName evidence="8">Integron integrase</fullName>
    </submittedName>
</protein>
<dbReference type="Proteomes" id="UP000266327">
    <property type="component" value="Unassembled WGS sequence"/>
</dbReference>